<gene>
    <name evidence="1" type="ORF">U472_00470</name>
</gene>
<comment type="caution">
    <text evidence="1">The sequence shown here is derived from an EMBL/GenBank/DDBJ whole genome shotgun (WGS) entry which is preliminary data.</text>
</comment>
<dbReference type="Proteomes" id="UP000093514">
    <property type="component" value="Unassembled WGS sequence"/>
</dbReference>
<dbReference type="EMBL" id="LWDV01000003">
    <property type="protein sequence ID" value="OCL28663.1"/>
    <property type="molecule type" value="Genomic_DNA"/>
</dbReference>
<name>A0A1C0ADC9_9FIRM</name>
<evidence type="ECO:0000313" key="1">
    <source>
        <dbReference type="EMBL" id="OCL28663.1"/>
    </source>
</evidence>
<accession>A0A1C0ADC9</accession>
<organism evidence="1 2">
    <name type="scientific">Orenia metallireducens</name>
    <dbReference type="NCBI Taxonomy" id="1413210"/>
    <lineage>
        <taxon>Bacteria</taxon>
        <taxon>Bacillati</taxon>
        <taxon>Bacillota</taxon>
        <taxon>Clostridia</taxon>
        <taxon>Halanaerobiales</taxon>
        <taxon>Halobacteroidaceae</taxon>
        <taxon>Orenia</taxon>
    </lineage>
</organism>
<dbReference type="AlphaFoldDB" id="A0A1C0ADC9"/>
<keyword evidence="2" id="KW-1185">Reference proteome</keyword>
<sequence length="235" mass="26174">MLLEDDFIAISDSLGEQKRVLQESMLQVNTGLSNNKARIGQLDNYEDSEKLVPAMKMTSQRIVSNRLFYTGLTPLTRALFDAVGGSQFLADNDIRVTEDFKDLLDYLGIALEPEYVMTPVIDLEQLDVTEIDIVERTNLNTIDISSYGKAYFELVLSNDFLAESTFDITCSRLDGTNTTHTVTVPAGSLTGDVFSIGDHTNKDNMYIDVFNVTLIGGTLGDQAIIRIKKEREPQL</sequence>
<reference evidence="2" key="1">
    <citation type="submission" date="2016-07" db="EMBL/GenBank/DDBJ databases">
        <authorList>
            <person name="Florea S."/>
            <person name="Webb J.S."/>
            <person name="Jaromczyk J."/>
            <person name="Schardl C.L."/>
        </authorList>
    </citation>
    <scope>NUCLEOTIDE SEQUENCE [LARGE SCALE GENOMIC DNA]</scope>
    <source>
        <strain evidence="2">Z6</strain>
    </source>
</reference>
<evidence type="ECO:0000313" key="2">
    <source>
        <dbReference type="Proteomes" id="UP000093514"/>
    </source>
</evidence>
<protein>
    <submittedName>
        <fullName evidence="1">Uncharacterized protein</fullName>
    </submittedName>
</protein>
<dbReference type="RefSeq" id="WP_068714413.1">
    <property type="nucleotide sequence ID" value="NZ_LWDV01000003.1"/>
</dbReference>
<reference evidence="1 2" key="2">
    <citation type="submission" date="2016-08" db="EMBL/GenBank/DDBJ databases">
        <title>Orenia metallireducens sp. nov. strain Z6, a Novel Metal-reducing Firmicute from the Deep Subsurface.</title>
        <authorList>
            <person name="Maxim B.I."/>
            <person name="Kenneth K."/>
            <person name="Flynn T.M."/>
            <person name="Oloughlin E.J."/>
            <person name="Locke R.A."/>
            <person name="Weber J.R."/>
            <person name="Egan S.M."/>
            <person name="Mackie R.I."/>
            <person name="Cann I.K."/>
        </authorList>
    </citation>
    <scope>NUCLEOTIDE SEQUENCE [LARGE SCALE GENOMIC DNA]</scope>
    <source>
        <strain evidence="1 2">Z6</strain>
    </source>
</reference>
<proteinExistence type="predicted"/>